<feature type="compositionally biased region" description="Basic and acidic residues" evidence="2">
    <location>
        <begin position="171"/>
        <end position="180"/>
    </location>
</feature>
<evidence type="ECO:0000313" key="4">
    <source>
        <dbReference type="Proteomes" id="UP000265631"/>
    </source>
</evidence>
<dbReference type="EMBL" id="PXXK01000027">
    <property type="protein sequence ID" value="RFN54460.1"/>
    <property type="molecule type" value="Genomic_DNA"/>
</dbReference>
<reference evidence="3 4" key="1">
    <citation type="journal article" date="2018" name="PLoS Pathog.">
        <title>Evolution of structural diversity of trichothecenes, a family of toxins produced by plant pathogenic and entomopathogenic fungi.</title>
        <authorList>
            <person name="Proctor R.H."/>
            <person name="McCormick S.P."/>
            <person name="Kim H.S."/>
            <person name="Cardoza R.E."/>
            <person name="Stanley A.M."/>
            <person name="Lindo L."/>
            <person name="Kelly A."/>
            <person name="Brown D.W."/>
            <person name="Lee T."/>
            <person name="Vaughan M.M."/>
            <person name="Alexander N.J."/>
            <person name="Busman M."/>
            <person name="Gutierrez S."/>
        </authorList>
    </citation>
    <scope>NUCLEOTIDE SEQUENCE [LARGE SCALE GENOMIC DNA]</scope>
    <source>
        <strain evidence="3 4">NRRL 13405</strain>
    </source>
</reference>
<evidence type="ECO:0000256" key="2">
    <source>
        <dbReference type="SAM" id="MobiDB-lite"/>
    </source>
</evidence>
<dbReference type="InterPro" id="IPR036638">
    <property type="entry name" value="HLH_DNA-bd_sf"/>
</dbReference>
<dbReference type="Gene3D" id="4.10.280.10">
    <property type="entry name" value="Helix-loop-helix DNA-binding domain"/>
    <property type="match status" value="1"/>
</dbReference>
<accession>A0A395N3E1</accession>
<feature type="compositionally biased region" description="Basic residues" evidence="2">
    <location>
        <begin position="152"/>
        <end position="161"/>
    </location>
</feature>
<dbReference type="GO" id="GO:0046983">
    <property type="term" value="F:protein dimerization activity"/>
    <property type="evidence" value="ECO:0007669"/>
    <property type="project" value="InterPro"/>
</dbReference>
<name>A0A395N3E1_9HYPO</name>
<evidence type="ECO:0000256" key="1">
    <source>
        <dbReference type="SAM" id="Coils"/>
    </source>
</evidence>
<dbReference type="STRING" id="2594813.A0A395N3E1"/>
<dbReference type="SUPFAM" id="SSF47459">
    <property type="entry name" value="HLH, helix-loop-helix DNA-binding domain"/>
    <property type="match status" value="1"/>
</dbReference>
<organism evidence="3 4">
    <name type="scientific">Fusarium flagelliforme</name>
    <dbReference type="NCBI Taxonomy" id="2675880"/>
    <lineage>
        <taxon>Eukaryota</taxon>
        <taxon>Fungi</taxon>
        <taxon>Dikarya</taxon>
        <taxon>Ascomycota</taxon>
        <taxon>Pezizomycotina</taxon>
        <taxon>Sordariomycetes</taxon>
        <taxon>Hypocreomycetidae</taxon>
        <taxon>Hypocreales</taxon>
        <taxon>Nectriaceae</taxon>
        <taxon>Fusarium</taxon>
        <taxon>Fusarium incarnatum-equiseti species complex</taxon>
    </lineage>
</organism>
<proteinExistence type="predicted"/>
<feature type="compositionally biased region" description="Polar residues" evidence="2">
    <location>
        <begin position="125"/>
        <end position="136"/>
    </location>
</feature>
<keyword evidence="1" id="KW-0175">Coiled coil</keyword>
<comment type="caution">
    <text evidence="3">The sequence shown here is derived from an EMBL/GenBank/DDBJ whole genome shotgun (WGS) entry which is preliminary data.</text>
</comment>
<feature type="region of interest" description="Disordered" evidence="2">
    <location>
        <begin position="120"/>
        <end position="180"/>
    </location>
</feature>
<gene>
    <name evidence="3" type="ORF">FIE12Z_1248</name>
</gene>
<dbReference type="Proteomes" id="UP000265631">
    <property type="component" value="Unassembled WGS sequence"/>
</dbReference>
<evidence type="ECO:0000313" key="3">
    <source>
        <dbReference type="EMBL" id="RFN54460.1"/>
    </source>
</evidence>
<sequence length="258" mass="29423">MDIHTIAVEPGDNYWDRRRSGRESPSGSHFLYRLDQEEKSPIQIGDAVFGDASTSIGSYYQALSTLESSVTSPLMWDTATSHFGTSNCDAFTFDPDIAIKFEPSEFDWLGMTDYKDLFHGRGEKSSTTTSVMMQTDGTEDVSRISPPPKMRSASRKPKNLRARPPIPSESRQARDSHNKVEKQYRTRLKYHFERLLLVLQESMPKSQYRGKDGSVKDPYCFSRGEVLDVARQRILALQEENKRLATQVELLRQGLMIE</sequence>
<keyword evidence="4" id="KW-1185">Reference proteome</keyword>
<feature type="coiled-coil region" evidence="1">
    <location>
        <begin position="227"/>
        <end position="254"/>
    </location>
</feature>
<dbReference type="AlphaFoldDB" id="A0A395N3E1"/>
<protein>
    <submittedName>
        <fullName evidence="3">Allergen fus c 3</fullName>
    </submittedName>
</protein>